<gene>
    <name evidence="2" type="ORF">C4K88_11520</name>
</gene>
<keyword evidence="3" id="KW-1185">Reference proteome</keyword>
<proteinExistence type="predicted"/>
<organism evidence="2 3">
    <name type="scientific">Arthrobacter pityocampae</name>
    <dbReference type="NCBI Taxonomy" id="547334"/>
    <lineage>
        <taxon>Bacteria</taxon>
        <taxon>Bacillati</taxon>
        <taxon>Actinomycetota</taxon>
        <taxon>Actinomycetes</taxon>
        <taxon>Micrococcales</taxon>
        <taxon>Micrococcaceae</taxon>
        <taxon>Arthrobacter</taxon>
    </lineage>
</organism>
<sequence>MTTRLTPSEPFPEDLSSLSLPQVEVLNSKIQRELSHEYVQDGLPDPETEFRNEELTEELDRRDAAAGAESAEHPSQQSAPVLNAARRL</sequence>
<comment type="caution">
    <text evidence="2">The sequence shown here is derived from an EMBL/GenBank/DDBJ whole genome shotgun (WGS) entry which is preliminary data.</text>
</comment>
<feature type="compositionally biased region" description="Basic and acidic residues" evidence="1">
    <location>
        <begin position="48"/>
        <end position="64"/>
    </location>
</feature>
<dbReference type="EMBL" id="PRKW01000005">
    <property type="protein sequence ID" value="PPB48381.1"/>
    <property type="molecule type" value="Genomic_DNA"/>
</dbReference>
<dbReference type="RefSeq" id="WP_104121786.1">
    <property type="nucleotide sequence ID" value="NZ_PRKW01000005.1"/>
</dbReference>
<accession>A0A2S5IV11</accession>
<evidence type="ECO:0000313" key="2">
    <source>
        <dbReference type="EMBL" id="PPB48381.1"/>
    </source>
</evidence>
<evidence type="ECO:0000313" key="3">
    <source>
        <dbReference type="Proteomes" id="UP000239297"/>
    </source>
</evidence>
<protein>
    <submittedName>
        <fullName evidence="2">Uncharacterized protein</fullName>
    </submittedName>
</protein>
<reference evidence="2 3" key="1">
    <citation type="journal article" date="2014" name="Int. J. Syst. Evol. Microbiol.">
        <title>Arthrobacter pityocampae sp. nov., isolated from Thaumetopoea pityocampa (Lep., Thaumetopoeidae).</title>
        <authorList>
            <person name="Ince I.A."/>
            <person name="Demirbag Z."/>
            <person name="Kati H."/>
        </authorList>
    </citation>
    <scope>NUCLEOTIDE SEQUENCE [LARGE SCALE GENOMIC DNA]</scope>
    <source>
        <strain evidence="2 3">Tp2</strain>
    </source>
</reference>
<name>A0A2S5IV11_9MICC</name>
<evidence type="ECO:0000256" key="1">
    <source>
        <dbReference type="SAM" id="MobiDB-lite"/>
    </source>
</evidence>
<dbReference type="Proteomes" id="UP000239297">
    <property type="component" value="Unassembled WGS sequence"/>
</dbReference>
<dbReference type="AlphaFoldDB" id="A0A2S5IV11"/>
<feature type="region of interest" description="Disordered" evidence="1">
    <location>
        <begin position="37"/>
        <end position="88"/>
    </location>
</feature>
<dbReference type="OrthoDB" id="4954900at2"/>